<sequence>MMKLYNFLFSDGVCLKCSLAFANMREGVLGTSYRLIM</sequence>
<accession>A0AAV1MFG1</accession>
<dbReference type="EMBL" id="OY978857">
    <property type="protein sequence ID" value="CAK6596868.1"/>
    <property type="molecule type" value="Genomic_DNA"/>
</dbReference>
<organism evidence="1 2">
    <name type="scientific">Klebsiella phage vB_Kpn_K13PH07C1L</name>
    <dbReference type="NCBI Taxonomy" id="3071649"/>
    <lineage>
        <taxon>Viruses</taxon>
        <taxon>Duplodnaviria</taxon>
        <taxon>Heunggongvirae</taxon>
        <taxon>Uroviricota</taxon>
        <taxon>Caudoviricetes</taxon>
        <taxon>Autographivirales</taxon>
        <taxon>Autosignataviridae</taxon>
        <taxon>Molineuxvirinae</taxon>
        <taxon>Gansuvirus</taxon>
        <taxon>Gansuvirus K13PH07C1L</taxon>
    </lineage>
</organism>
<dbReference type="Proteomes" id="UP001497543">
    <property type="component" value="Chromosome"/>
</dbReference>
<reference evidence="1 2" key="1">
    <citation type="submission" date="2023-10" db="EMBL/GenBank/DDBJ databases">
        <authorList>
            <person name="Robby Concha-Eloko"/>
            <person name="Pilar Barberan- Martinez"/>
            <person name="Rafael Sanjuan"/>
            <person name="Pilar Domingo-Calap"/>
        </authorList>
    </citation>
    <scope>NUCLEOTIDE SEQUENCE [LARGE SCALE GENOMIC DNA]</scope>
</reference>
<evidence type="ECO:0000313" key="1">
    <source>
        <dbReference type="EMBL" id="CAK6596868.1"/>
    </source>
</evidence>
<name>A0AAV1MFG1_9CAUD</name>
<keyword evidence="2" id="KW-1185">Reference proteome</keyword>
<protein>
    <submittedName>
        <fullName evidence="1">Uncharacterized protein</fullName>
    </submittedName>
</protein>
<gene>
    <name evidence="1" type="ORF">K13PH07C1L_LOCUS19</name>
</gene>
<evidence type="ECO:0000313" key="2">
    <source>
        <dbReference type="Proteomes" id="UP001497543"/>
    </source>
</evidence>
<proteinExistence type="predicted"/>